<dbReference type="InterPro" id="IPR020323">
    <property type="entry name" value="DUF2716"/>
</dbReference>
<gene>
    <name evidence="1" type="ORF">FHR83_008098</name>
</gene>
<comment type="caution">
    <text evidence="1">The sequence shown here is derived from an EMBL/GenBank/DDBJ whole genome shotgun (WGS) entry which is preliminary data.</text>
</comment>
<evidence type="ECO:0000313" key="1">
    <source>
        <dbReference type="EMBL" id="MBB3100376.1"/>
    </source>
</evidence>
<dbReference type="RefSeq" id="WP_183226432.1">
    <property type="nucleotide sequence ID" value="NZ_BMPW01000010.1"/>
</dbReference>
<dbReference type="Proteomes" id="UP000590749">
    <property type="component" value="Unassembled WGS sequence"/>
</dbReference>
<evidence type="ECO:0008006" key="3">
    <source>
        <dbReference type="Google" id="ProtNLM"/>
    </source>
</evidence>
<organism evidence="1 2">
    <name type="scientific">Actinoplanes campanulatus</name>
    <dbReference type="NCBI Taxonomy" id="113559"/>
    <lineage>
        <taxon>Bacteria</taxon>
        <taxon>Bacillati</taxon>
        <taxon>Actinomycetota</taxon>
        <taxon>Actinomycetes</taxon>
        <taxon>Micromonosporales</taxon>
        <taxon>Micromonosporaceae</taxon>
        <taxon>Actinoplanes</taxon>
    </lineage>
</organism>
<proteinExistence type="predicted"/>
<accession>A0A7W5FJ59</accession>
<keyword evidence="2" id="KW-1185">Reference proteome</keyword>
<dbReference type="Pfam" id="PF10898">
    <property type="entry name" value="DUF2716"/>
    <property type="match status" value="1"/>
</dbReference>
<evidence type="ECO:0000313" key="2">
    <source>
        <dbReference type="Proteomes" id="UP000590749"/>
    </source>
</evidence>
<reference evidence="1 2" key="1">
    <citation type="submission" date="2020-08" db="EMBL/GenBank/DDBJ databases">
        <title>Genomic Encyclopedia of Type Strains, Phase III (KMG-III): the genomes of soil and plant-associated and newly described type strains.</title>
        <authorList>
            <person name="Whitman W."/>
        </authorList>
    </citation>
    <scope>NUCLEOTIDE SEQUENCE [LARGE SCALE GENOMIC DNA]</scope>
    <source>
        <strain evidence="1 2">CECT 3287</strain>
    </source>
</reference>
<dbReference type="AlphaFoldDB" id="A0A7W5FJ59"/>
<name>A0A7W5FJ59_9ACTN</name>
<dbReference type="EMBL" id="JACHXF010000025">
    <property type="protein sequence ID" value="MBB3100376.1"/>
    <property type="molecule type" value="Genomic_DNA"/>
</dbReference>
<protein>
    <recommendedName>
        <fullName evidence="3">DUF2716 domain-containing protein</fullName>
    </recommendedName>
</protein>
<sequence>MIEACRDATICRVNGPGWDNAAWQQIRNYEQFWAPFDERFHFRPGMAPSTWPAIKEPAGSVTFDLGAVCERAGDFSADEDALNEQVLAAMTAVFPADLPLVALDWQHTSYWFWPHRQAVEGQSWRISAFPNGDYHAFLTQDLEQGTFAHPWEQTICVFGGDLTEALVPELAVWLPVKRRN</sequence>